<dbReference type="GO" id="GO:0003677">
    <property type="term" value="F:DNA binding"/>
    <property type="evidence" value="ECO:0007669"/>
    <property type="project" value="InterPro"/>
</dbReference>
<evidence type="ECO:0000259" key="1">
    <source>
        <dbReference type="Pfam" id="PF13411"/>
    </source>
</evidence>
<name>A0A1I6W6I8_9RHOB</name>
<feature type="domain" description="AAA" evidence="2">
    <location>
        <begin position="112"/>
        <end position="289"/>
    </location>
</feature>
<evidence type="ECO:0000313" key="4">
    <source>
        <dbReference type="Proteomes" id="UP000199392"/>
    </source>
</evidence>
<dbReference type="RefSeq" id="WP_092430647.1">
    <property type="nucleotide sequence ID" value="NZ_FNCL01000021.1"/>
</dbReference>
<organism evidence="3 4">
    <name type="scientific">Alloyangia pacifica</name>
    <dbReference type="NCBI Taxonomy" id="311180"/>
    <lineage>
        <taxon>Bacteria</taxon>
        <taxon>Pseudomonadati</taxon>
        <taxon>Pseudomonadota</taxon>
        <taxon>Alphaproteobacteria</taxon>
        <taxon>Rhodobacterales</taxon>
        <taxon>Roseobacteraceae</taxon>
        <taxon>Alloyangia</taxon>
    </lineage>
</organism>
<dbReference type="InterPro" id="IPR027417">
    <property type="entry name" value="P-loop_NTPase"/>
</dbReference>
<dbReference type="InterPro" id="IPR000551">
    <property type="entry name" value="MerR-type_HTH_dom"/>
</dbReference>
<dbReference type="STRING" id="311180.SAMN04488050_11590"/>
<dbReference type="PANTHER" id="PTHR13696">
    <property type="entry name" value="P-LOOP CONTAINING NUCLEOSIDE TRIPHOSPHATE HYDROLASE"/>
    <property type="match status" value="1"/>
</dbReference>
<keyword evidence="4" id="KW-1185">Reference proteome</keyword>
<proteinExistence type="predicted"/>
<dbReference type="PANTHER" id="PTHR13696:SF98">
    <property type="entry name" value="PLASMID PARTITION PROTEIN A"/>
    <property type="match status" value="1"/>
</dbReference>
<gene>
    <name evidence="3" type="ORF">SAMN04488050_11590</name>
</gene>
<feature type="domain" description="HTH merR-type" evidence="1">
    <location>
        <begin position="40"/>
        <end position="89"/>
    </location>
</feature>
<dbReference type="NCBIfam" id="TIGR03453">
    <property type="entry name" value="partition_RepA"/>
    <property type="match status" value="1"/>
</dbReference>
<evidence type="ECO:0000259" key="2">
    <source>
        <dbReference type="Pfam" id="PF13614"/>
    </source>
</evidence>
<dbReference type="AlphaFoldDB" id="A0A1I6W6I8"/>
<reference evidence="4" key="1">
    <citation type="submission" date="2016-10" db="EMBL/GenBank/DDBJ databases">
        <authorList>
            <person name="Varghese N."/>
            <person name="Submissions S."/>
        </authorList>
    </citation>
    <scope>NUCLEOTIDE SEQUENCE [LARGE SCALE GENOMIC DNA]</scope>
    <source>
        <strain evidence="4">DSM 26894</strain>
    </source>
</reference>
<sequence length="393" mass="44179">MSGIRGSQRLENYASKLIKSLQDHTAEIFPPDAQKTLRSYSMKEVGDLIGVNPNTFRHYIKTYADQMPTGKLVNGNRRYFTAEEMQEIREFLWKEGRIGIKEYRRRQPGEEMKAITVFNLKGGVSKTSSTVHLAEILALRGYRVLAVDLDAQASLTNLFGLTPEAMPDMPSSYNVISYKNPLPVRDVIRKTYFPGIDIIPASMDIIEFEYETALSFRDGGTSSPFHSRMAEGLSQVRDDYDIVLFDTPPQLSFAVISALFASSGMIIPLTASMLDVMSLSTFMTMAAELMAVVEEQDQDKTYDFIRFMITRYETGDQPQLQVASFMRTVLGDAVMNNEFLKSTAIGDAANTKQPLFEVEPRDITKSTYDRVMASISGMADEVEADLRKAWGRT</sequence>
<dbReference type="CDD" id="cd02042">
    <property type="entry name" value="ParAB_family"/>
    <property type="match status" value="1"/>
</dbReference>
<dbReference type="InterPro" id="IPR009061">
    <property type="entry name" value="DNA-bd_dom_put_sf"/>
</dbReference>
<protein>
    <submittedName>
        <fullName evidence="3">Chromosome partitioning protein</fullName>
    </submittedName>
</protein>
<dbReference type="Pfam" id="PF13614">
    <property type="entry name" value="AAA_31"/>
    <property type="match status" value="1"/>
</dbReference>
<evidence type="ECO:0000313" key="3">
    <source>
        <dbReference type="EMBL" id="SFT21637.1"/>
    </source>
</evidence>
<dbReference type="OrthoDB" id="9777757at2"/>
<dbReference type="Proteomes" id="UP000199392">
    <property type="component" value="Unassembled WGS sequence"/>
</dbReference>
<dbReference type="SUPFAM" id="SSF52540">
    <property type="entry name" value="P-loop containing nucleoside triphosphate hydrolases"/>
    <property type="match status" value="1"/>
</dbReference>
<dbReference type="InterPro" id="IPR050678">
    <property type="entry name" value="DNA_Partitioning_ATPase"/>
</dbReference>
<dbReference type="InterPro" id="IPR025669">
    <property type="entry name" value="AAA_dom"/>
</dbReference>
<dbReference type="EMBL" id="FOZW01000015">
    <property type="protein sequence ID" value="SFT21637.1"/>
    <property type="molecule type" value="Genomic_DNA"/>
</dbReference>
<dbReference type="InterPro" id="IPR017818">
    <property type="entry name" value="Plasmid_partition_RepA"/>
</dbReference>
<accession>A0A1I6W6I8</accession>
<dbReference type="GO" id="GO:0006355">
    <property type="term" value="P:regulation of DNA-templated transcription"/>
    <property type="evidence" value="ECO:0007669"/>
    <property type="project" value="InterPro"/>
</dbReference>
<dbReference type="Pfam" id="PF13411">
    <property type="entry name" value="MerR_1"/>
    <property type="match status" value="1"/>
</dbReference>
<dbReference type="SUPFAM" id="SSF46955">
    <property type="entry name" value="Putative DNA-binding domain"/>
    <property type="match status" value="1"/>
</dbReference>
<dbReference type="Gene3D" id="3.40.50.300">
    <property type="entry name" value="P-loop containing nucleotide triphosphate hydrolases"/>
    <property type="match status" value="1"/>
</dbReference>